<dbReference type="InterPro" id="IPR001227">
    <property type="entry name" value="Ac_transferase_dom_sf"/>
</dbReference>
<evidence type="ECO:0000259" key="6">
    <source>
        <dbReference type="PROSITE" id="PS52004"/>
    </source>
</evidence>
<dbReference type="Gene3D" id="1.10.1200.10">
    <property type="entry name" value="ACP-like"/>
    <property type="match status" value="2"/>
</dbReference>
<dbReference type="Gene3D" id="2.30.38.10">
    <property type="entry name" value="Luciferase, Domain 3"/>
    <property type="match status" value="1"/>
</dbReference>
<feature type="domain" description="Carrier" evidence="5">
    <location>
        <begin position="520"/>
        <end position="596"/>
    </location>
</feature>
<dbReference type="SUPFAM" id="SSF53474">
    <property type="entry name" value="alpha/beta-Hydrolases"/>
    <property type="match status" value="1"/>
</dbReference>
<dbReference type="SMART" id="SM00827">
    <property type="entry name" value="PKS_AT"/>
    <property type="match status" value="1"/>
</dbReference>
<evidence type="ECO:0000256" key="3">
    <source>
        <dbReference type="ARBA" id="ARBA00022679"/>
    </source>
</evidence>
<dbReference type="Gene3D" id="3.30.70.3290">
    <property type="match status" value="1"/>
</dbReference>
<dbReference type="RefSeq" id="WP_284721526.1">
    <property type="nucleotide sequence ID" value="NZ_JARZHI010000063.1"/>
</dbReference>
<keyword evidence="1" id="KW-0596">Phosphopantetheine</keyword>
<dbReference type="SMART" id="SM00823">
    <property type="entry name" value="PKS_PP"/>
    <property type="match status" value="2"/>
</dbReference>
<dbReference type="Pfam" id="PF02801">
    <property type="entry name" value="Ketoacyl-synt_C"/>
    <property type="match status" value="1"/>
</dbReference>
<keyword evidence="8" id="KW-1185">Reference proteome</keyword>
<dbReference type="PROSITE" id="PS00012">
    <property type="entry name" value="PHOSPHOPANTETHEINE"/>
    <property type="match status" value="1"/>
</dbReference>
<dbReference type="Pfam" id="PF00975">
    <property type="entry name" value="Thioesterase"/>
    <property type="match status" value="1"/>
</dbReference>
<dbReference type="PANTHER" id="PTHR43775:SF37">
    <property type="entry name" value="SI:DKEY-61P9.11"/>
    <property type="match status" value="1"/>
</dbReference>
<dbReference type="Pfam" id="PF13193">
    <property type="entry name" value="AMP-binding_C"/>
    <property type="match status" value="1"/>
</dbReference>
<gene>
    <name evidence="7" type="ORF">QHF89_39575</name>
</gene>
<dbReference type="InterPro" id="IPR020802">
    <property type="entry name" value="TesA-like"/>
</dbReference>
<evidence type="ECO:0000256" key="1">
    <source>
        <dbReference type="ARBA" id="ARBA00022450"/>
    </source>
</evidence>
<dbReference type="InterPro" id="IPR020806">
    <property type="entry name" value="PKS_PP-bd"/>
</dbReference>
<dbReference type="InterPro" id="IPR029058">
    <property type="entry name" value="AB_hydrolase_fold"/>
</dbReference>
<dbReference type="SMART" id="SM00825">
    <property type="entry name" value="PKS_KS"/>
    <property type="match status" value="1"/>
</dbReference>
<dbReference type="SUPFAM" id="SSF56801">
    <property type="entry name" value="Acetyl-CoA synthetase-like"/>
    <property type="match status" value="1"/>
</dbReference>
<dbReference type="InterPro" id="IPR014031">
    <property type="entry name" value="Ketoacyl_synth_C"/>
</dbReference>
<dbReference type="InterPro" id="IPR010071">
    <property type="entry name" value="AA_adenyl_dom"/>
</dbReference>
<dbReference type="SMART" id="SM00824">
    <property type="entry name" value="PKS_TE"/>
    <property type="match status" value="1"/>
</dbReference>
<dbReference type="SUPFAM" id="SSF47336">
    <property type="entry name" value="ACP-like"/>
    <property type="match status" value="2"/>
</dbReference>
<dbReference type="InterPro" id="IPR016039">
    <property type="entry name" value="Thiolase-like"/>
</dbReference>
<dbReference type="SUPFAM" id="SSF53901">
    <property type="entry name" value="Thiolase-like"/>
    <property type="match status" value="1"/>
</dbReference>
<dbReference type="CDD" id="cd05930">
    <property type="entry name" value="A_NRPS"/>
    <property type="match status" value="1"/>
</dbReference>
<dbReference type="InterPro" id="IPR016035">
    <property type="entry name" value="Acyl_Trfase/lysoPLipase"/>
</dbReference>
<name>A0ABT6P4X7_9BACT</name>
<dbReference type="Pfam" id="PF22621">
    <property type="entry name" value="CurL-like_PKS_C"/>
    <property type="match status" value="1"/>
</dbReference>
<dbReference type="InterPro" id="IPR006162">
    <property type="entry name" value="Ppantetheine_attach_site"/>
</dbReference>
<dbReference type="PROSITE" id="PS52004">
    <property type="entry name" value="KS3_2"/>
    <property type="match status" value="1"/>
</dbReference>
<organism evidence="7 8">
    <name type="scientific">Polyangium sorediatum</name>
    <dbReference type="NCBI Taxonomy" id="889274"/>
    <lineage>
        <taxon>Bacteria</taxon>
        <taxon>Pseudomonadati</taxon>
        <taxon>Myxococcota</taxon>
        <taxon>Polyangia</taxon>
        <taxon>Polyangiales</taxon>
        <taxon>Polyangiaceae</taxon>
        <taxon>Polyangium</taxon>
    </lineage>
</organism>
<protein>
    <submittedName>
        <fullName evidence="7">Amino acid adenylation domain-containing protein</fullName>
    </submittedName>
</protein>
<accession>A0ABT6P4X7</accession>
<evidence type="ECO:0000313" key="8">
    <source>
        <dbReference type="Proteomes" id="UP001160301"/>
    </source>
</evidence>
<dbReference type="InterPro" id="IPR036736">
    <property type="entry name" value="ACP-like_sf"/>
</dbReference>
<dbReference type="Gene3D" id="3.40.50.980">
    <property type="match status" value="2"/>
</dbReference>
<dbReference type="InterPro" id="IPR045851">
    <property type="entry name" value="AMP-bd_C_sf"/>
</dbReference>
<dbReference type="InterPro" id="IPR020841">
    <property type="entry name" value="PKS_Beta-ketoAc_synthase_dom"/>
</dbReference>
<dbReference type="EMBL" id="JARZHI010000063">
    <property type="protein sequence ID" value="MDI1435671.1"/>
    <property type="molecule type" value="Genomic_DNA"/>
</dbReference>
<dbReference type="InterPro" id="IPR014043">
    <property type="entry name" value="Acyl_transferase_dom"/>
</dbReference>
<sequence>MSGWLEDDSRCIHHLFSEQAARSGPRVALEYGDARMTYADLEESSNRLAQHLRTLGVGPDVFVALCVERSLHMLVGIFAIMKAGGAYVPMDPAYPDEHWSFVFSDMKPPIVLTQASLFSRVSRYGAHVICLDEESFRWAPLPPTVPRSGVTPDHAAYVIYTSGSTGRPKGVVVEHRGLVGRISTLQAALPVTSEDRILQHVSIAFDGAVYEWFWALFGGATLVLRSPSRGVDELLATGGISGAFLPPAIASVLPCRAPALRQLVFSGDRAPIDVVKRWAVGRKLVNIYGPTEFSIWATSYDYDPASPDAFPIGRPLPGVRVYLLDDARCAVPPGATGEICLAGAGIARGYLGRPDLTAERFPRDPFSNVPGARMYRTGDLGRWDDRGELEFLGRTDHQVKISGFRVELAEIESALEAHPSVRASAVIVRDDNAAGKHLIAYVAAERDRCTPAALKQFLRTKLPEHMVPRSFEFLDALPLTVNGKVDRVTLSATALAGPTTLVRGEHQARGTAVTQTHAQDRRIAMVRHVLEQVGQLLHVEPSSLDRNTPIKELLDSLLILKLRAQLEASVAVPVPMSALFTYPTLAALSEYLVLRAHPDARAADMDVGSTSEAPSTTPSGSARTEPIAIIGMASRFPGGGAGPEAFFLALQGGMDAIRPLPRERWPSEALAEDPSVPPCAGLLDDIDKFDAAFFGISPREAVQLDPQQRLLLEVAWEAIERSGQPAERLFGSRTGVFIGLSSADYEQRIREAGDVDAYSGTGNAASTAAGRISYVLGLQGPSISVDTACSSSLVAVHLACQSLRAGESGLAIAGGVNVLLDPVRTRMMARMQALSPEGRCKTFDARADGYVRAEGCGVVVLKRLSEAERDGDPILAVILGSAVNQDGRSSGLTAPSVRAQEAMLRQALEHAHVPAEDIGYIETHGTGTPLGDPIEFEALRAVLGAPRRDGAPCHLGAVKTNVGHMESAAGIGGLIKAVLCVRQGILPGNLHFEVLNPQISLEGTPFVIPTKTVEWDTRGKPRRAGVSAFGVSGTNAHVVIGEAPRAAEPSAQAWEDTCHLLPISAKTPEALLARVAAYRGWLVEADAPLSDIAYTASVRRSHHEQRLSVVGTSRQEIAAALDAYVRGERHAGLLEGRAPADPPRILFVFSGQGSQWVGMCRQLLHREPVFHEEMAACDEALRRAAGFSVIEELHAPEDRSRLGQMDVVQPVLFAIQVALASLWQSWGVVPEAVVGHSMGEVAAAHVAGALSREDAAAIISHRSRLLRKVRGEGAMALVELSVADAERALGGHAPRLVVAASNGPRSTLIAGESTALAEVLAGLEAQGVFCRILKVEVASHSPQVDPVLDELIATLAGVSPRPTRIPMWSTVTAALVRGDELGAEYWAANVRRPVLFSDVVAQCIRGRQTLFLEMSPHPILCPSIEEQLRVDRADGAALASLRRGQDERACLLGSLGALHVRGQPIDFRRLYPGGRVTSLPTYPWQRKRYWIHDGVPQPIPPASRVNGASPDPGSSPSPSTAPCTLGEQEAPRAPSSPLDALGDMPADERRRRLEDHLAEYAAMVLRMDVSAIDRDAALPRLGMDSMMSLELRNRIEASTKVRLSAAMLFAYPSVRELASHLLEKALGLPRLETASGPNEVTSGHHGPGASSPWMHGPSPRTDARVRLYCFPYAGGGASWYARWPTLLPSWIEVCPIQLPGREERIREPALCDVERLVDALVDVLDGSVERPFALFGYSVGGLVAFELASRLCKRRGVTPAHLFLAAIAPPDRLPPTRHRLAELMSTEETEREALHMMQKMGMSSPSLSTNHEDWEAVRPALRADLTALSRYRSGNTSPLPCPITAFGGREDPIVSREDLLAWHALTTNAFRLVTAPGAHLSLDIRTMGLHITRDLFHGS</sequence>
<dbReference type="Proteomes" id="UP001160301">
    <property type="component" value="Unassembled WGS sequence"/>
</dbReference>
<dbReference type="SUPFAM" id="SSF52151">
    <property type="entry name" value="FabD/lysophospholipase-like"/>
    <property type="match status" value="1"/>
</dbReference>
<evidence type="ECO:0000256" key="2">
    <source>
        <dbReference type="ARBA" id="ARBA00022553"/>
    </source>
</evidence>
<keyword evidence="3" id="KW-0808">Transferase</keyword>
<dbReference type="Gene3D" id="3.30.300.30">
    <property type="match status" value="1"/>
</dbReference>
<dbReference type="InterPro" id="IPR018201">
    <property type="entry name" value="Ketoacyl_synth_AS"/>
</dbReference>
<dbReference type="SUPFAM" id="SSF55048">
    <property type="entry name" value="Probable ACP-binding domain of malonyl-CoA ACP transacylase"/>
    <property type="match status" value="1"/>
</dbReference>
<evidence type="ECO:0000259" key="5">
    <source>
        <dbReference type="PROSITE" id="PS50075"/>
    </source>
</evidence>
<dbReference type="Pfam" id="PF00550">
    <property type="entry name" value="PP-binding"/>
    <property type="match status" value="2"/>
</dbReference>
<feature type="domain" description="Ketosynthase family 3 (KS3)" evidence="6">
    <location>
        <begin position="624"/>
        <end position="1042"/>
    </location>
</feature>
<keyword evidence="2" id="KW-0597">Phosphoprotein</keyword>
<dbReference type="PROSITE" id="PS50075">
    <property type="entry name" value="CARRIER"/>
    <property type="match status" value="2"/>
</dbReference>
<proteinExistence type="predicted"/>
<dbReference type="Gene3D" id="3.40.50.1820">
    <property type="entry name" value="alpha/beta hydrolase"/>
    <property type="match status" value="1"/>
</dbReference>
<reference evidence="7 8" key="1">
    <citation type="submission" date="2023-04" db="EMBL/GenBank/DDBJ databases">
        <title>The genome sequence of Polyangium sorediatum DSM14670.</title>
        <authorList>
            <person name="Zhang X."/>
        </authorList>
    </citation>
    <scope>NUCLEOTIDE SEQUENCE [LARGE SCALE GENOMIC DNA]</scope>
    <source>
        <strain evidence="7 8">DSM 14670</strain>
    </source>
</reference>
<feature type="domain" description="Carrier" evidence="5">
    <location>
        <begin position="1551"/>
        <end position="1625"/>
    </location>
</feature>
<evidence type="ECO:0000313" key="7">
    <source>
        <dbReference type="EMBL" id="MDI1435671.1"/>
    </source>
</evidence>
<dbReference type="CDD" id="cd00833">
    <property type="entry name" value="PKS"/>
    <property type="match status" value="1"/>
</dbReference>
<dbReference type="Pfam" id="PF00109">
    <property type="entry name" value="ketoacyl-synt"/>
    <property type="match status" value="1"/>
</dbReference>
<feature type="compositionally biased region" description="Low complexity" evidence="4">
    <location>
        <begin position="1507"/>
        <end position="1522"/>
    </location>
</feature>
<dbReference type="Pfam" id="PF00501">
    <property type="entry name" value="AMP-binding"/>
    <property type="match status" value="1"/>
</dbReference>
<dbReference type="InterPro" id="IPR014030">
    <property type="entry name" value="Ketoacyl_synth_N"/>
</dbReference>
<feature type="region of interest" description="Disordered" evidence="4">
    <location>
        <begin position="1633"/>
        <end position="1656"/>
    </location>
</feature>
<dbReference type="InterPro" id="IPR016036">
    <property type="entry name" value="Malonyl_transacylase_ACP-bd"/>
</dbReference>
<dbReference type="InterPro" id="IPR001031">
    <property type="entry name" value="Thioesterase"/>
</dbReference>
<dbReference type="InterPro" id="IPR009081">
    <property type="entry name" value="PP-bd_ACP"/>
</dbReference>
<dbReference type="Gene3D" id="3.40.366.10">
    <property type="entry name" value="Malonyl-Coenzyme A Acyl Carrier Protein, domain 2"/>
    <property type="match status" value="1"/>
</dbReference>
<dbReference type="InterPro" id="IPR000873">
    <property type="entry name" value="AMP-dep_synth/lig_dom"/>
</dbReference>
<evidence type="ECO:0000256" key="4">
    <source>
        <dbReference type="SAM" id="MobiDB-lite"/>
    </source>
</evidence>
<dbReference type="InterPro" id="IPR020845">
    <property type="entry name" value="AMP-binding_CS"/>
</dbReference>
<dbReference type="InterPro" id="IPR050091">
    <property type="entry name" value="PKS_NRPS_Biosynth_Enz"/>
</dbReference>
<dbReference type="NCBIfam" id="TIGR01733">
    <property type="entry name" value="AA-adenyl-dom"/>
    <property type="match status" value="1"/>
</dbReference>
<dbReference type="PANTHER" id="PTHR43775">
    <property type="entry name" value="FATTY ACID SYNTHASE"/>
    <property type="match status" value="1"/>
</dbReference>
<feature type="region of interest" description="Disordered" evidence="4">
    <location>
        <begin position="1500"/>
        <end position="1544"/>
    </location>
</feature>
<comment type="caution">
    <text evidence="7">The sequence shown here is derived from an EMBL/GenBank/DDBJ whole genome shotgun (WGS) entry which is preliminary data.</text>
</comment>
<dbReference type="Pfam" id="PF00698">
    <property type="entry name" value="Acyl_transf_1"/>
    <property type="match status" value="1"/>
</dbReference>
<dbReference type="Gene3D" id="3.40.47.10">
    <property type="match status" value="1"/>
</dbReference>
<dbReference type="PROSITE" id="PS00606">
    <property type="entry name" value="KS3_1"/>
    <property type="match status" value="1"/>
</dbReference>
<dbReference type="PROSITE" id="PS00455">
    <property type="entry name" value="AMP_BINDING"/>
    <property type="match status" value="1"/>
</dbReference>
<dbReference type="InterPro" id="IPR025110">
    <property type="entry name" value="AMP-bd_C"/>
</dbReference>
<dbReference type="SMART" id="SM01294">
    <property type="entry name" value="PKS_PP_betabranch"/>
    <property type="match status" value="1"/>
</dbReference>